<protein>
    <submittedName>
        <fullName evidence="9">Putative mannosyltransferase YUR1</fullName>
    </submittedName>
</protein>
<feature type="domain" description="Arf-GAP" evidence="8">
    <location>
        <begin position="392"/>
        <end position="498"/>
    </location>
</feature>
<keyword evidence="6" id="KW-0862">Zinc</keyword>
<dbReference type="PANTHER" id="PTHR31121:SF6">
    <property type="entry name" value="ALPHA-1,2 MANNOSYLTRANSFERASE KTR1"/>
    <property type="match status" value="1"/>
</dbReference>
<dbReference type="Pfam" id="PF01793">
    <property type="entry name" value="Glyco_transf_15"/>
    <property type="match status" value="1"/>
</dbReference>
<dbReference type="GO" id="GO:0008270">
    <property type="term" value="F:zinc ion binding"/>
    <property type="evidence" value="ECO:0007669"/>
    <property type="project" value="UniProtKB-KW"/>
</dbReference>
<organism evidence="9 10">
    <name type="scientific">Pichia kudriavzevii</name>
    <name type="common">Yeast</name>
    <name type="synonym">Issatchenkia orientalis</name>
    <dbReference type="NCBI Taxonomy" id="4909"/>
    <lineage>
        <taxon>Eukaryota</taxon>
        <taxon>Fungi</taxon>
        <taxon>Dikarya</taxon>
        <taxon>Ascomycota</taxon>
        <taxon>Saccharomycotina</taxon>
        <taxon>Pichiomycetes</taxon>
        <taxon>Pichiales</taxon>
        <taxon>Pichiaceae</taxon>
        <taxon>Pichia</taxon>
    </lineage>
</organism>
<evidence type="ECO:0000313" key="10">
    <source>
        <dbReference type="Proteomes" id="UP000189274"/>
    </source>
</evidence>
<dbReference type="InterPro" id="IPR038508">
    <property type="entry name" value="ArfGAP_dom_sf"/>
</dbReference>
<feature type="region of interest" description="Disordered" evidence="7">
    <location>
        <begin position="541"/>
        <end position="609"/>
    </location>
</feature>
<evidence type="ECO:0000259" key="8">
    <source>
        <dbReference type="PROSITE" id="PS50115"/>
    </source>
</evidence>
<dbReference type="GO" id="GO:0000026">
    <property type="term" value="F:alpha-1,2-mannosyltransferase activity"/>
    <property type="evidence" value="ECO:0007669"/>
    <property type="project" value="TreeGrafter"/>
</dbReference>
<reference evidence="10" key="1">
    <citation type="journal article" date="2017" name="Genome Announc.">
        <title>Genome sequences of Cyberlindnera fabianii 65, Pichia kudriavzevii 129, and Saccharomyces cerevisiae 131 isolated from fermented masau fruits in Zimbabwe.</title>
        <authorList>
            <person name="van Rijswijck I.M.H."/>
            <person name="Derks M.F.L."/>
            <person name="Abee T."/>
            <person name="de Ridder D."/>
            <person name="Smid E.J."/>
        </authorList>
    </citation>
    <scope>NUCLEOTIDE SEQUENCE [LARGE SCALE GENOMIC DNA]</scope>
    <source>
        <strain evidence="10">129</strain>
    </source>
</reference>
<comment type="caution">
    <text evidence="9">The sequence shown here is derived from an EMBL/GenBank/DDBJ whole genome shotgun (WGS) entry which is preliminary data.</text>
</comment>
<comment type="similarity">
    <text evidence="2">Belongs to the glycosyltransferase 15 family.</text>
</comment>
<evidence type="ECO:0000256" key="7">
    <source>
        <dbReference type="SAM" id="MobiDB-lite"/>
    </source>
</evidence>
<keyword evidence="5" id="KW-0812">Transmembrane</keyword>
<feature type="compositionally biased region" description="Low complexity" evidence="7">
    <location>
        <begin position="661"/>
        <end position="675"/>
    </location>
</feature>
<feature type="compositionally biased region" description="Acidic residues" evidence="7">
    <location>
        <begin position="563"/>
        <end position="572"/>
    </location>
</feature>
<dbReference type="GO" id="GO:0005096">
    <property type="term" value="F:GTPase activator activity"/>
    <property type="evidence" value="ECO:0007669"/>
    <property type="project" value="InterPro"/>
</dbReference>
<evidence type="ECO:0000256" key="6">
    <source>
        <dbReference type="PROSITE-ProRule" id="PRU00288"/>
    </source>
</evidence>
<dbReference type="VEuPathDB" id="FungiDB:C5L36_0A01600"/>
<dbReference type="CDD" id="cd08204">
    <property type="entry name" value="ArfGap"/>
    <property type="match status" value="1"/>
</dbReference>
<dbReference type="Gene3D" id="1.10.220.150">
    <property type="entry name" value="Arf GTPase activating protein"/>
    <property type="match status" value="1"/>
</dbReference>
<evidence type="ECO:0000256" key="3">
    <source>
        <dbReference type="ARBA" id="ARBA00022676"/>
    </source>
</evidence>
<keyword evidence="6" id="KW-0863">Zinc-finger</keyword>
<proteinExistence type="inferred from homology"/>
<evidence type="ECO:0000256" key="1">
    <source>
        <dbReference type="ARBA" id="ARBA00004606"/>
    </source>
</evidence>
<dbReference type="AlphaFoldDB" id="A0A1V2LK23"/>
<dbReference type="SUPFAM" id="SSF53448">
    <property type="entry name" value="Nucleotide-diphospho-sugar transferases"/>
    <property type="match status" value="1"/>
</dbReference>
<evidence type="ECO:0000313" key="9">
    <source>
        <dbReference type="EMBL" id="ONH71811.1"/>
    </source>
</evidence>
<dbReference type="InterPro" id="IPR001164">
    <property type="entry name" value="ArfGAP_dom"/>
</dbReference>
<dbReference type="SMART" id="SM00105">
    <property type="entry name" value="ArfGap"/>
    <property type="match status" value="1"/>
</dbReference>
<keyword evidence="5" id="KW-0735">Signal-anchor</keyword>
<dbReference type="GO" id="GO:0006487">
    <property type="term" value="P:protein N-linked glycosylation"/>
    <property type="evidence" value="ECO:0007669"/>
    <property type="project" value="TreeGrafter"/>
</dbReference>
<dbReference type="EMBL" id="MQVM01000028">
    <property type="protein sequence ID" value="ONH71811.1"/>
    <property type="molecule type" value="Genomic_DNA"/>
</dbReference>
<dbReference type="GO" id="GO:0000032">
    <property type="term" value="P:cell wall mannoprotein biosynthetic process"/>
    <property type="evidence" value="ECO:0007669"/>
    <property type="project" value="TreeGrafter"/>
</dbReference>
<dbReference type="GO" id="GO:0005794">
    <property type="term" value="C:Golgi apparatus"/>
    <property type="evidence" value="ECO:0007669"/>
    <property type="project" value="TreeGrafter"/>
</dbReference>
<dbReference type="Gene3D" id="3.90.550.10">
    <property type="entry name" value="Spore Coat Polysaccharide Biosynthesis Protein SpsA, Chain A"/>
    <property type="match status" value="1"/>
</dbReference>
<keyword evidence="4 9" id="KW-0808">Transferase</keyword>
<evidence type="ECO:0000256" key="2">
    <source>
        <dbReference type="ARBA" id="ARBA00007677"/>
    </source>
</evidence>
<sequence length="847" mass="98503">MSGSSPVCIPCVFPDIFAVIELFNDNDIEIRIKEGVDSANRVQDATLFTLCQNTDLGGMLHSIKSVEERFNNRYHYPWVFANDVPFSDDFKDRISEAVSGNAIFTTIPKQYWEVPANIDMKYVEMQLKKMKAEGVLYGGNLSYRQMCRFNSGFFYKLEALKEYEWYWRVEPNIKFKCDIPYDPFQVMKKEEKVYGFALAMIEDPRTIRRLWKTTRDYFETQEDWASKIPESSHYNKFDDDSRSLEFIEQNVDAKEMVRGDFNLCHYWTNFEIANLDFFRSPNYENYFQILDNTGNFFYERWGDAPVHTLAVSYLLPVSKIKYFDNTGYFHETIGNCPREKSLHRELNCMCSRYTEFSWNVYSAVPRQDQLHYNQLARESNLKMGKSKQNHQERVLLDLLNSPVNRNKCGECKAHDPTWASWNLGVFLCGRCASGHRSLGRHISRVKSLSMENWSKHELDVLGRIGNKRNNQFWNEKSIPFTFEADDKDELVMWLRRKYTGKFRYGPVTDKDYNLDDDWGDRTDDYGFDKIKTSKRGYFTSLSSDNIGPTRSMRRAQERSMSYDGEDYGYDDDYPSRNRRGSARSSASPVLTSSSSSVGRSMRLTYRRPTDTEYRKYGDMSRKMKYDLGYEDEDSNIEALSMTHGSIPKAVEILKQNGSKPSNANNSRSSVSSYSNRVEPNRTPSLPARKQETGAIFDSSKAGGFNWLDDTVSTSVTTMDTGNAADNNIYQYVDPTTGNVYYIDAQGQQYIDPSQQQQMQQFDNTMIPQQQIQQPMAPQQTVNPFQQPVMGGVLPLQGQPDLTLNQLQLQQLQQQQQQQIQMQIQMQQTHQLQQQQQQQQQQPFFNGY</sequence>
<dbReference type="FunFam" id="3.90.550.10:FF:000051">
    <property type="entry name" value="Alpha-1,2-mannosyltransferase (Ktr4)"/>
    <property type="match status" value="1"/>
</dbReference>
<accession>A0A1V2LK23</accession>
<name>A0A1V2LK23_PICKU</name>
<dbReference type="Gene3D" id="1.10.8.10">
    <property type="entry name" value="DNA helicase RuvA subunit, C-terminal domain"/>
    <property type="match status" value="1"/>
</dbReference>
<keyword evidence="6" id="KW-0479">Metal-binding</keyword>
<dbReference type="SUPFAM" id="SSF57863">
    <property type="entry name" value="ArfGap/RecO-like zinc finger"/>
    <property type="match status" value="1"/>
</dbReference>
<evidence type="ECO:0000256" key="5">
    <source>
        <dbReference type="ARBA" id="ARBA00022968"/>
    </source>
</evidence>
<dbReference type="GO" id="GO:0016020">
    <property type="term" value="C:membrane"/>
    <property type="evidence" value="ECO:0007669"/>
    <property type="project" value="UniProtKB-SubCell"/>
</dbReference>
<dbReference type="InterPro" id="IPR037278">
    <property type="entry name" value="ARFGAP/RecO"/>
</dbReference>
<dbReference type="Pfam" id="PF01412">
    <property type="entry name" value="ArfGap"/>
    <property type="match status" value="1"/>
</dbReference>
<dbReference type="InterPro" id="IPR002685">
    <property type="entry name" value="Glyco_trans_15"/>
</dbReference>
<dbReference type="Proteomes" id="UP000189274">
    <property type="component" value="Unassembled WGS sequence"/>
</dbReference>
<evidence type="ECO:0000256" key="4">
    <source>
        <dbReference type="ARBA" id="ARBA00022679"/>
    </source>
</evidence>
<dbReference type="PRINTS" id="PR00405">
    <property type="entry name" value="REVINTRACTNG"/>
</dbReference>
<gene>
    <name evidence="9" type="ORF">BOH78_4247</name>
</gene>
<dbReference type="PROSITE" id="PS50115">
    <property type="entry name" value="ARFGAP"/>
    <property type="match status" value="1"/>
</dbReference>
<feature type="region of interest" description="Disordered" evidence="7">
    <location>
        <begin position="656"/>
        <end position="691"/>
    </location>
</feature>
<dbReference type="InterPro" id="IPR029044">
    <property type="entry name" value="Nucleotide-diphossugar_trans"/>
</dbReference>
<dbReference type="VEuPathDB" id="FungiDB:C5L36_0A01610"/>
<dbReference type="GO" id="GO:0006493">
    <property type="term" value="P:protein O-linked glycosylation"/>
    <property type="evidence" value="ECO:0007669"/>
    <property type="project" value="TreeGrafter"/>
</dbReference>
<keyword evidence="3 9" id="KW-0328">Glycosyltransferase</keyword>
<dbReference type="PANTHER" id="PTHR31121">
    <property type="entry name" value="ALPHA-1,2 MANNOSYLTRANSFERASE KTR1"/>
    <property type="match status" value="1"/>
</dbReference>
<feature type="compositionally biased region" description="Low complexity" evidence="7">
    <location>
        <begin position="582"/>
        <end position="600"/>
    </location>
</feature>
<comment type="subcellular location">
    <subcellularLocation>
        <location evidence="1">Membrane</location>
        <topology evidence="1">Single-pass type II membrane protein</topology>
    </subcellularLocation>
</comment>